<dbReference type="AlphaFoldDB" id="A0A1F5KGJ3"/>
<dbReference type="Pfam" id="PF01625">
    <property type="entry name" value="PMSR"/>
    <property type="match status" value="1"/>
</dbReference>
<evidence type="ECO:0000259" key="5">
    <source>
        <dbReference type="Pfam" id="PF01625"/>
    </source>
</evidence>
<feature type="domain" description="Peptide methionine sulphoxide reductase MsrA" evidence="5">
    <location>
        <begin position="7"/>
        <end position="158"/>
    </location>
</feature>
<dbReference type="InterPro" id="IPR036509">
    <property type="entry name" value="Met_Sox_Rdtase_MsrA_sf"/>
</dbReference>
<dbReference type="NCBIfam" id="TIGR00401">
    <property type="entry name" value="msrA"/>
    <property type="match status" value="1"/>
</dbReference>
<evidence type="ECO:0000313" key="6">
    <source>
        <dbReference type="EMBL" id="OGE40056.1"/>
    </source>
</evidence>
<dbReference type="Gene3D" id="3.30.1060.10">
    <property type="entry name" value="Peptide methionine sulphoxide reductase MsrA"/>
    <property type="match status" value="1"/>
</dbReference>
<comment type="catalytic activity">
    <reaction evidence="3 4">
        <text>[thioredoxin]-disulfide + L-methionine + H2O = L-methionine (S)-S-oxide + [thioredoxin]-dithiol</text>
        <dbReference type="Rhea" id="RHEA:19993"/>
        <dbReference type="Rhea" id="RHEA-COMP:10698"/>
        <dbReference type="Rhea" id="RHEA-COMP:10700"/>
        <dbReference type="ChEBI" id="CHEBI:15377"/>
        <dbReference type="ChEBI" id="CHEBI:29950"/>
        <dbReference type="ChEBI" id="CHEBI:50058"/>
        <dbReference type="ChEBI" id="CHEBI:57844"/>
        <dbReference type="ChEBI" id="CHEBI:58772"/>
        <dbReference type="EC" id="1.8.4.11"/>
    </reaction>
</comment>
<dbReference type="PANTHER" id="PTHR43774">
    <property type="entry name" value="PEPTIDE METHIONINE SULFOXIDE REDUCTASE"/>
    <property type="match status" value="1"/>
</dbReference>
<dbReference type="PANTHER" id="PTHR43774:SF1">
    <property type="entry name" value="PEPTIDE METHIONINE SULFOXIDE REDUCTASE MSRA 2"/>
    <property type="match status" value="1"/>
</dbReference>
<reference evidence="6 7" key="1">
    <citation type="journal article" date="2016" name="Nat. Commun.">
        <title>Thousands of microbial genomes shed light on interconnected biogeochemical processes in an aquifer system.</title>
        <authorList>
            <person name="Anantharaman K."/>
            <person name="Brown C.T."/>
            <person name="Hug L.A."/>
            <person name="Sharon I."/>
            <person name="Castelle C.J."/>
            <person name="Probst A.J."/>
            <person name="Thomas B.C."/>
            <person name="Singh A."/>
            <person name="Wilkins M.J."/>
            <person name="Karaoz U."/>
            <person name="Brodie E.L."/>
            <person name="Williams K.H."/>
            <person name="Hubbard S.S."/>
            <person name="Banfield J.F."/>
        </authorList>
    </citation>
    <scope>NUCLEOTIDE SEQUENCE [LARGE SCALE GENOMIC DNA]</scope>
</reference>
<keyword evidence="1 4" id="KW-0560">Oxidoreductase</keyword>
<protein>
    <recommendedName>
        <fullName evidence="4">Peptide methionine sulfoxide reductase MsrA</fullName>
        <shortName evidence="4">Protein-methionine-S-oxide reductase</shortName>
        <ecNumber evidence="4">1.8.4.11</ecNumber>
    </recommendedName>
    <alternativeName>
        <fullName evidence="4">Peptide-methionine (S)-S-oxide reductase</fullName>
        <shortName evidence="4">Peptide Met(O) reductase</shortName>
    </alternativeName>
</protein>
<dbReference type="EC" id="1.8.4.11" evidence="4"/>
<dbReference type="SUPFAM" id="SSF55068">
    <property type="entry name" value="Peptide methionine sulfoxide reductase"/>
    <property type="match status" value="1"/>
</dbReference>
<dbReference type="InterPro" id="IPR002569">
    <property type="entry name" value="Met_Sox_Rdtase_MsrA_dom"/>
</dbReference>
<evidence type="ECO:0000256" key="1">
    <source>
        <dbReference type="ARBA" id="ARBA00023002"/>
    </source>
</evidence>
<evidence type="ECO:0000313" key="7">
    <source>
        <dbReference type="Proteomes" id="UP000177328"/>
    </source>
</evidence>
<proteinExistence type="inferred from homology"/>
<gene>
    <name evidence="4" type="primary">msrA</name>
    <name evidence="6" type="ORF">A3D25_04610</name>
</gene>
<dbReference type="GO" id="GO:0033744">
    <property type="term" value="F:L-methionine:thioredoxin-disulfide S-oxidoreductase activity"/>
    <property type="evidence" value="ECO:0007669"/>
    <property type="project" value="RHEA"/>
</dbReference>
<sequence>MENKDIATFAGGCFWCTEAIFKRLKGVEAVTPGYTGGTIESPTYWDVASRQSGHAEAIQLTFNPRVISYEQLLDVFWHMHNPTTLNQQGVDRGTEYRSEIFYHSDEQQRLAEKSKQDIEDSGMYKEGVVTKISPAVTFYPAEEDHKDFYEKNRYSPYCMIVIDPKIQKLYKDYKPLLKKS</sequence>
<dbReference type="Proteomes" id="UP000177328">
    <property type="component" value="Unassembled WGS sequence"/>
</dbReference>
<evidence type="ECO:0000256" key="3">
    <source>
        <dbReference type="ARBA" id="ARBA00048782"/>
    </source>
</evidence>
<dbReference type="HAMAP" id="MF_01401">
    <property type="entry name" value="MsrA"/>
    <property type="match status" value="1"/>
</dbReference>
<name>A0A1F5KGJ3_9BACT</name>
<organism evidence="6 7">
    <name type="scientific">Candidatus Daviesbacteria bacterium RIFCSPHIGHO2_02_FULL_43_12</name>
    <dbReference type="NCBI Taxonomy" id="1797776"/>
    <lineage>
        <taxon>Bacteria</taxon>
        <taxon>Candidatus Daviesiibacteriota</taxon>
    </lineage>
</organism>
<comment type="function">
    <text evidence="4">Has an important function as a repair enzyme for proteins that have been inactivated by oxidation. Catalyzes the reversible oxidation-reduction of methionine sulfoxide in proteins to methionine.</text>
</comment>
<dbReference type="EMBL" id="MFDD01000014">
    <property type="protein sequence ID" value="OGE40056.1"/>
    <property type="molecule type" value="Genomic_DNA"/>
</dbReference>
<evidence type="ECO:0000256" key="4">
    <source>
        <dbReference type="HAMAP-Rule" id="MF_01401"/>
    </source>
</evidence>
<dbReference type="GO" id="GO:0008113">
    <property type="term" value="F:peptide-methionine (S)-S-oxide reductase activity"/>
    <property type="evidence" value="ECO:0007669"/>
    <property type="project" value="UniProtKB-UniRule"/>
</dbReference>
<comment type="catalytic activity">
    <reaction evidence="2 4">
        <text>L-methionyl-[protein] + [thioredoxin]-disulfide + H2O = L-methionyl-(S)-S-oxide-[protein] + [thioredoxin]-dithiol</text>
        <dbReference type="Rhea" id="RHEA:14217"/>
        <dbReference type="Rhea" id="RHEA-COMP:10698"/>
        <dbReference type="Rhea" id="RHEA-COMP:10700"/>
        <dbReference type="Rhea" id="RHEA-COMP:12313"/>
        <dbReference type="Rhea" id="RHEA-COMP:12315"/>
        <dbReference type="ChEBI" id="CHEBI:15377"/>
        <dbReference type="ChEBI" id="CHEBI:16044"/>
        <dbReference type="ChEBI" id="CHEBI:29950"/>
        <dbReference type="ChEBI" id="CHEBI:44120"/>
        <dbReference type="ChEBI" id="CHEBI:50058"/>
        <dbReference type="EC" id="1.8.4.11"/>
    </reaction>
</comment>
<evidence type="ECO:0000256" key="2">
    <source>
        <dbReference type="ARBA" id="ARBA00047806"/>
    </source>
</evidence>
<feature type="active site" evidence="4">
    <location>
        <position position="13"/>
    </location>
</feature>
<accession>A0A1F5KGJ3</accession>
<comment type="similarity">
    <text evidence="4">Belongs to the MsrA Met sulfoxide reductase family.</text>
</comment>
<comment type="caution">
    <text evidence="6">The sequence shown here is derived from an EMBL/GenBank/DDBJ whole genome shotgun (WGS) entry which is preliminary data.</text>
</comment>